<evidence type="ECO:0000256" key="2">
    <source>
        <dbReference type="ARBA" id="ARBA00022723"/>
    </source>
</evidence>
<comment type="cofactor">
    <cofactor evidence="5">
        <name>Mg(2+)</name>
        <dbReference type="ChEBI" id="CHEBI:18420"/>
    </cofactor>
</comment>
<evidence type="ECO:0000256" key="4">
    <source>
        <dbReference type="ARBA" id="ARBA00022842"/>
    </source>
</evidence>
<feature type="binding site" evidence="5">
    <location>
        <position position="212"/>
    </location>
    <ligand>
        <name>Mg(2+)</name>
        <dbReference type="ChEBI" id="CHEBI:18420"/>
        <label>1</label>
        <note>catalytic</note>
    </ligand>
</feature>
<dbReference type="CDD" id="cd01637">
    <property type="entry name" value="IMPase_like"/>
    <property type="match status" value="1"/>
</dbReference>
<dbReference type="InterPro" id="IPR020583">
    <property type="entry name" value="Inositol_monoP_metal-BS"/>
</dbReference>
<dbReference type="GO" id="GO:0007165">
    <property type="term" value="P:signal transduction"/>
    <property type="evidence" value="ECO:0007669"/>
    <property type="project" value="TreeGrafter"/>
</dbReference>
<keyword evidence="2 5" id="KW-0479">Metal-binding</keyword>
<dbReference type="InterPro" id="IPR020550">
    <property type="entry name" value="Inositol_monophosphatase_CS"/>
</dbReference>
<feature type="binding site" evidence="5">
    <location>
        <position position="71"/>
    </location>
    <ligand>
        <name>Mg(2+)</name>
        <dbReference type="ChEBI" id="CHEBI:18420"/>
        <label>1</label>
        <note>catalytic</note>
    </ligand>
</feature>
<dbReference type="PROSITE" id="PS00630">
    <property type="entry name" value="IMP_2"/>
    <property type="match status" value="1"/>
</dbReference>
<dbReference type="EMBL" id="FLUO01000001">
    <property type="protein sequence ID" value="SBV94894.1"/>
    <property type="molecule type" value="Genomic_DNA"/>
</dbReference>
<feature type="binding site" evidence="5">
    <location>
        <position position="97"/>
    </location>
    <ligand>
        <name>Mg(2+)</name>
        <dbReference type="ChEBI" id="CHEBI:18420"/>
        <label>1</label>
        <note>catalytic</note>
    </ligand>
</feature>
<evidence type="ECO:0000313" key="6">
    <source>
        <dbReference type="EMBL" id="SBV94894.1"/>
    </source>
</evidence>
<dbReference type="AlphaFoldDB" id="A0A212J658"/>
<sequence>MPDEVEFERVGAIIREAAATLIRPRFRHLEAEAISVKSHADDLVTVADLEAEAFLTRRLVDLLPGSRVLGEEAVYQDPQTRDVLDGDAPVWIVDPVDGTANFVRGVPKFGVIVALVRHRRTQAGWILDPLADRLYTARAGAGAWCDGRRLRITACGRKGLKTLSGCISRRMAERKRHLFGEITQQGSAAHDYMSLAEGRLDFRLFRLLNPWDHAAGVLMVEEAGGFARLLSGHAYAPVFHADDALLIAPDAVTWEELRTALGV</sequence>
<dbReference type="PRINTS" id="PR00377">
    <property type="entry name" value="IMPHPHTASES"/>
</dbReference>
<dbReference type="Pfam" id="PF00459">
    <property type="entry name" value="Inositol_P"/>
    <property type="match status" value="1"/>
</dbReference>
<gene>
    <name evidence="6" type="ORF">KL86APRO_10567</name>
</gene>
<dbReference type="SUPFAM" id="SSF56655">
    <property type="entry name" value="Carbohydrate phosphatase"/>
    <property type="match status" value="1"/>
</dbReference>
<keyword evidence="4 5" id="KW-0460">Magnesium</keyword>
<proteinExistence type="inferred from homology"/>
<keyword evidence="3" id="KW-0378">Hydrolase</keyword>
<organism evidence="6">
    <name type="scientific">uncultured Alphaproteobacteria bacterium</name>
    <dbReference type="NCBI Taxonomy" id="91750"/>
    <lineage>
        <taxon>Bacteria</taxon>
        <taxon>Pseudomonadati</taxon>
        <taxon>Pseudomonadota</taxon>
        <taxon>Alphaproteobacteria</taxon>
        <taxon>environmental samples</taxon>
    </lineage>
</organism>
<dbReference type="Gene3D" id="3.30.540.10">
    <property type="entry name" value="Fructose-1,6-Bisphosphatase, subunit A, domain 1"/>
    <property type="match status" value="1"/>
</dbReference>
<dbReference type="GO" id="GO:0006020">
    <property type="term" value="P:inositol metabolic process"/>
    <property type="evidence" value="ECO:0007669"/>
    <property type="project" value="TreeGrafter"/>
</dbReference>
<dbReference type="GO" id="GO:0008934">
    <property type="term" value="F:inositol monophosphate 1-phosphatase activity"/>
    <property type="evidence" value="ECO:0007669"/>
    <property type="project" value="TreeGrafter"/>
</dbReference>
<dbReference type="GO" id="GO:0046872">
    <property type="term" value="F:metal ion binding"/>
    <property type="evidence" value="ECO:0007669"/>
    <property type="project" value="UniProtKB-KW"/>
</dbReference>
<dbReference type="PANTHER" id="PTHR20854:SF4">
    <property type="entry name" value="INOSITOL-1-MONOPHOSPHATASE-RELATED"/>
    <property type="match status" value="1"/>
</dbReference>
<feature type="binding site" evidence="5">
    <location>
        <position position="94"/>
    </location>
    <ligand>
        <name>Mg(2+)</name>
        <dbReference type="ChEBI" id="CHEBI:18420"/>
        <label>1</label>
        <note>catalytic</note>
    </ligand>
</feature>
<dbReference type="GO" id="GO:0046854">
    <property type="term" value="P:phosphatidylinositol phosphate biosynthetic process"/>
    <property type="evidence" value="ECO:0007669"/>
    <property type="project" value="InterPro"/>
</dbReference>
<dbReference type="InterPro" id="IPR000760">
    <property type="entry name" value="Inositol_monophosphatase-like"/>
</dbReference>
<evidence type="ECO:0000256" key="1">
    <source>
        <dbReference type="ARBA" id="ARBA00009759"/>
    </source>
</evidence>
<evidence type="ECO:0000256" key="3">
    <source>
        <dbReference type="ARBA" id="ARBA00022801"/>
    </source>
</evidence>
<reference evidence="6" key="1">
    <citation type="submission" date="2016-04" db="EMBL/GenBank/DDBJ databases">
        <authorList>
            <person name="Evans L.H."/>
            <person name="Alamgir A."/>
            <person name="Owens N."/>
            <person name="Weber N.D."/>
            <person name="Virtaneva K."/>
            <person name="Barbian K."/>
            <person name="Babar A."/>
            <person name="Rosenke K."/>
        </authorList>
    </citation>
    <scope>NUCLEOTIDE SEQUENCE</scope>
    <source>
        <strain evidence="6">86</strain>
    </source>
</reference>
<dbReference type="PROSITE" id="PS00629">
    <property type="entry name" value="IMP_1"/>
    <property type="match status" value="1"/>
</dbReference>
<name>A0A212J658_9PROT</name>
<comment type="similarity">
    <text evidence="1">Belongs to the inositol monophosphatase superfamily.</text>
</comment>
<dbReference type="PANTHER" id="PTHR20854">
    <property type="entry name" value="INOSITOL MONOPHOSPHATASE"/>
    <property type="match status" value="1"/>
</dbReference>
<protein>
    <submittedName>
        <fullName evidence="6">Archaeal fructose-1,6-bisphosphatase</fullName>
    </submittedName>
</protein>
<evidence type="ECO:0000256" key="5">
    <source>
        <dbReference type="PIRSR" id="PIRSR600760-2"/>
    </source>
</evidence>
<accession>A0A212J658</accession>
<dbReference type="Gene3D" id="3.40.190.80">
    <property type="match status" value="1"/>
</dbReference>